<evidence type="ECO:0000313" key="3">
    <source>
        <dbReference type="Proteomes" id="UP000015354"/>
    </source>
</evidence>
<dbReference type="PANTHER" id="PTHR13366:SF0">
    <property type="entry name" value="HEAT REPEAT-CONTAINING PROTEIN 6"/>
    <property type="match status" value="1"/>
</dbReference>
<feature type="region of interest" description="Disordered" evidence="1">
    <location>
        <begin position="1"/>
        <end position="31"/>
    </location>
</feature>
<dbReference type="InterPro" id="IPR052107">
    <property type="entry name" value="HEAT6"/>
</dbReference>
<accession>S9THS3</accession>
<dbReference type="OrthoDB" id="66533at2759"/>
<comment type="caution">
    <text evidence="2">The sequence shown here is derived from an EMBL/GenBank/DDBJ whole genome shotgun (WGS) entry which is preliminary data.</text>
</comment>
<keyword evidence="3" id="KW-1185">Reference proteome</keyword>
<dbReference type="AlphaFoldDB" id="S9THS3"/>
<name>S9THS3_9TRYP</name>
<protein>
    <submittedName>
        <fullName evidence="2">Uncharacterized protein</fullName>
    </submittedName>
</protein>
<sequence length="327" mass="35349">MDYQPPAAHGHDHPTAAKSGGGGGQASNPLSSVQSHGVRIASFLLQCLSFTELQAPLPTHPRLRYYFGAVGEEAAEVAAAAVQLLNRKDPFFAKYGLAAEETTAAALLKCLLFWFDHNHHPHPPLPSVAALAAAAAATAERARSRHAAAPTEAQLRPVVAVTRKVDAKLRWNIARALAAALQNMDVYEAEPFLYYEAVYVCLYVIQEDAIFKVRTQAALALAHLREECVELPPDYRYAAAEAEEEEDPVLIVILQTIVRALQQCQRTSTFFQYREQHALRAALLAALDHCWRYTGGPDGVGAVPRDAWDGLAAALAELPSAAASAAP</sequence>
<evidence type="ECO:0000256" key="1">
    <source>
        <dbReference type="SAM" id="MobiDB-lite"/>
    </source>
</evidence>
<gene>
    <name evidence="2" type="ORF">STCU_10519</name>
</gene>
<reference evidence="2 3" key="1">
    <citation type="journal article" date="2013" name="PLoS ONE">
        <title>Predicting the Proteins of Angomonas deanei, Strigomonas culicis and Their Respective Endosymbionts Reveals New Aspects of the Trypanosomatidae Family.</title>
        <authorList>
            <person name="Motta M.C."/>
            <person name="Martins A.C."/>
            <person name="de Souza S.S."/>
            <person name="Catta-Preta C.M."/>
            <person name="Silva R."/>
            <person name="Klein C.C."/>
            <person name="de Almeida L.G."/>
            <person name="de Lima Cunha O."/>
            <person name="Ciapina L.P."/>
            <person name="Brocchi M."/>
            <person name="Colabardini A.C."/>
            <person name="de Araujo Lima B."/>
            <person name="Machado C.R."/>
            <person name="de Almeida Soares C.M."/>
            <person name="Probst C.M."/>
            <person name="de Menezes C.B."/>
            <person name="Thompson C.E."/>
            <person name="Bartholomeu D.C."/>
            <person name="Gradia D.F."/>
            <person name="Pavoni D.P."/>
            <person name="Grisard E.C."/>
            <person name="Fantinatti-Garboggini F."/>
            <person name="Marchini F.K."/>
            <person name="Rodrigues-Luiz G.F."/>
            <person name="Wagner G."/>
            <person name="Goldman G.H."/>
            <person name="Fietto J.L."/>
            <person name="Elias M.C."/>
            <person name="Goldman M.H."/>
            <person name="Sagot M.F."/>
            <person name="Pereira M."/>
            <person name="Stoco P.H."/>
            <person name="de Mendonca-Neto R.P."/>
            <person name="Teixeira S.M."/>
            <person name="Maciel T.E."/>
            <person name="de Oliveira Mendes T.A."/>
            <person name="Urmenyi T.P."/>
            <person name="de Souza W."/>
            <person name="Schenkman S."/>
            <person name="de Vasconcelos A.T."/>
        </authorList>
    </citation>
    <scope>NUCLEOTIDE SEQUENCE [LARGE SCALE GENOMIC DNA]</scope>
</reference>
<dbReference type="PANTHER" id="PTHR13366">
    <property type="entry name" value="MALARIA ANTIGEN-RELATED"/>
    <property type="match status" value="1"/>
</dbReference>
<organism evidence="2 3">
    <name type="scientific">Strigomonas culicis</name>
    <dbReference type="NCBI Taxonomy" id="28005"/>
    <lineage>
        <taxon>Eukaryota</taxon>
        <taxon>Discoba</taxon>
        <taxon>Euglenozoa</taxon>
        <taxon>Kinetoplastea</taxon>
        <taxon>Metakinetoplastina</taxon>
        <taxon>Trypanosomatida</taxon>
        <taxon>Trypanosomatidae</taxon>
        <taxon>Strigomonadinae</taxon>
        <taxon>Strigomonas</taxon>
    </lineage>
</organism>
<evidence type="ECO:0000313" key="2">
    <source>
        <dbReference type="EMBL" id="EPY17582.1"/>
    </source>
</evidence>
<dbReference type="EMBL" id="ATMH01010407">
    <property type="protein sequence ID" value="EPY17582.1"/>
    <property type="molecule type" value="Genomic_DNA"/>
</dbReference>
<proteinExistence type="predicted"/>
<dbReference type="Proteomes" id="UP000015354">
    <property type="component" value="Unassembled WGS sequence"/>
</dbReference>